<protein>
    <submittedName>
        <fullName evidence="1">Uncharacterized protein</fullName>
    </submittedName>
</protein>
<sequence length="52" mass="5707">MYLILSYFLSVGTLYQSKDISLVETVVGTVLTFAAPLQVGAINYLTEGVFFL</sequence>
<dbReference type="HOGENOM" id="CLU_3086285_0_0_6"/>
<evidence type="ECO:0000313" key="1">
    <source>
        <dbReference type="EMBL" id="CDG96689.1"/>
    </source>
</evidence>
<accession>A0A077NCQ7</accession>
<proteinExistence type="predicted"/>
<comment type="caution">
    <text evidence="1">The sequence shown here is derived from an EMBL/GenBank/DDBJ whole genome shotgun (WGS) entry which is preliminary data.</text>
</comment>
<dbReference type="Proteomes" id="UP000028511">
    <property type="component" value="Unassembled WGS sequence"/>
</dbReference>
<name>A0A077NCQ7_XENBV</name>
<dbReference type="AlphaFoldDB" id="A0A077NCQ7"/>
<dbReference type="EMBL" id="CBSW010000135">
    <property type="protein sequence ID" value="CDG96689.1"/>
    <property type="molecule type" value="Genomic_DNA"/>
</dbReference>
<organism evidence="1">
    <name type="scientific">Xenorhabdus bovienii str. puntauvense</name>
    <dbReference type="NCBI Taxonomy" id="1398201"/>
    <lineage>
        <taxon>Bacteria</taxon>
        <taxon>Pseudomonadati</taxon>
        <taxon>Pseudomonadota</taxon>
        <taxon>Gammaproteobacteria</taxon>
        <taxon>Enterobacterales</taxon>
        <taxon>Morganellaceae</taxon>
        <taxon>Xenorhabdus</taxon>
    </lineage>
</organism>
<gene>
    <name evidence="1" type="ORF">XBP1_220001</name>
</gene>
<reference evidence="1" key="1">
    <citation type="submission" date="2013-07" db="EMBL/GenBank/DDBJ databases">
        <title>Sub-species coevolution in mutualistic symbiosis.</title>
        <authorList>
            <person name="Murfin K."/>
            <person name="Klassen J."/>
            <person name="Lee M."/>
            <person name="Forst S."/>
            <person name="Stock P."/>
            <person name="Goodrich-Blair H."/>
        </authorList>
    </citation>
    <scope>NUCLEOTIDE SEQUENCE [LARGE SCALE GENOMIC DNA]</scope>
    <source>
        <strain evidence="1">Puntauvense</strain>
    </source>
</reference>